<comment type="caution">
    <text evidence="1">The sequence shown here is derived from an EMBL/GenBank/DDBJ whole genome shotgun (WGS) entry which is preliminary data.</text>
</comment>
<sequence>MWGSIVAGLYRYKQYDMNQYTITSCALVLYSYQARSCPSCDENSCSSDECYDEQFDVGYYVSSGEYISSTIKTYNVREQHSNQQIGSN</sequence>
<accession>A0A816Z4M3</accession>
<protein>
    <submittedName>
        <fullName evidence="1">Uncharacterized protein</fullName>
    </submittedName>
</protein>
<organism evidence="1 2">
    <name type="scientific">Rotaria magnacalcarata</name>
    <dbReference type="NCBI Taxonomy" id="392030"/>
    <lineage>
        <taxon>Eukaryota</taxon>
        <taxon>Metazoa</taxon>
        <taxon>Spiralia</taxon>
        <taxon>Gnathifera</taxon>
        <taxon>Rotifera</taxon>
        <taxon>Eurotatoria</taxon>
        <taxon>Bdelloidea</taxon>
        <taxon>Philodinida</taxon>
        <taxon>Philodinidae</taxon>
        <taxon>Rotaria</taxon>
    </lineage>
</organism>
<dbReference type="Proteomes" id="UP000663887">
    <property type="component" value="Unassembled WGS sequence"/>
</dbReference>
<name>A0A816Z4M3_9BILA</name>
<gene>
    <name evidence="1" type="ORF">XDN619_LOCUS31907</name>
</gene>
<reference evidence="1" key="1">
    <citation type="submission" date="2021-02" db="EMBL/GenBank/DDBJ databases">
        <authorList>
            <person name="Nowell W R."/>
        </authorList>
    </citation>
    <scope>NUCLEOTIDE SEQUENCE</scope>
</reference>
<dbReference type="EMBL" id="CAJNRG010015862">
    <property type="protein sequence ID" value="CAF2183975.1"/>
    <property type="molecule type" value="Genomic_DNA"/>
</dbReference>
<evidence type="ECO:0000313" key="1">
    <source>
        <dbReference type="EMBL" id="CAF2183975.1"/>
    </source>
</evidence>
<evidence type="ECO:0000313" key="2">
    <source>
        <dbReference type="Proteomes" id="UP000663887"/>
    </source>
</evidence>
<proteinExistence type="predicted"/>
<dbReference type="AlphaFoldDB" id="A0A816Z4M3"/>